<dbReference type="Proteomes" id="UP000466619">
    <property type="component" value="Unassembled WGS sequence"/>
</dbReference>
<evidence type="ECO:0000313" key="2">
    <source>
        <dbReference type="EMBL" id="NDL02168.1"/>
    </source>
</evidence>
<dbReference type="InterPro" id="IPR025238">
    <property type="entry name" value="DUF4184"/>
</dbReference>
<reference evidence="2 3" key="1">
    <citation type="submission" date="2019-12" db="EMBL/GenBank/DDBJ databases">
        <title>Engineering Photorhabdus to improve their lethality against agricultural pests.</title>
        <authorList>
            <person name="Machado R.A.R."/>
        </authorList>
    </citation>
    <scope>NUCLEOTIDE SEQUENCE [LARGE SCALE GENOMIC DNA]</scope>
    <source>
        <strain evidence="2 3">M-CN4</strain>
    </source>
</reference>
<organism evidence="2 3">
    <name type="scientific">Photorhabdus bodei</name>
    <dbReference type="NCBI Taxonomy" id="2029681"/>
    <lineage>
        <taxon>Bacteria</taxon>
        <taxon>Pseudomonadati</taxon>
        <taxon>Pseudomonadota</taxon>
        <taxon>Gammaproteobacteria</taxon>
        <taxon>Enterobacterales</taxon>
        <taxon>Morganellaceae</taxon>
        <taxon>Photorhabdus</taxon>
    </lineage>
</organism>
<gene>
    <name evidence="2" type="ORF">GPY48_02480</name>
</gene>
<protein>
    <submittedName>
        <fullName evidence="2">DUF4184 family protein</fullName>
    </submittedName>
</protein>
<dbReference type="RefSeq" id="WP_162119922.1">
    <property type="nucleotide sequence ID" value="NZ_CAWPJS010000003.1"/>
</dbReference>
<dbReference type="Pfam" id="PF13803">
    <property type="entry name" value="DUF4184"/>
    <property type="match status" value="1"/>
</dbReference>
<sequence length="49" mass="5873">MYAISFVRYEKQGYKDRIIFVLSLFLGAVTHIVWDAFTHDNVFLSSYYF</sequence>
<keyword evidence="1" id="KW-0472">Membrane</keyword>
<keyword evidence="3" id="KW-1185">Reference proteome</keyword>
<feature type="transmembrane region" description="Helical" evidence="1">
    <location>
        <begin position="18"/>
        <end position="37"/>
    </location>
</feature>
<keyword evidence="1" id="KW-0812">Transmembrane</keyword>
<evidence type="ECO:0000313" key="3">
    <source>
        <dbReference type="Proteomes" id="UP000466619"/>
    </source>
</evidence>
<accession>A0ABX0AGR9</accession>
<proteinExistence type="predicted"/>
<dbReference type="EMBL" id="WSFC01000003">
    <property type="protein sequence ID" value="NDL02168.1"/>
    <property type="molecule type" value="Genomic_DNA"/>
</dbReference>
<comment type="caution">
    <text evidence="2">The sequence shown here is derived from an EMBL/GenBank/DDBJ whole genome shotgun (WGS) entry which is preliminary data.</text>
</comment>
<keyword evidence="1" id="KW-1133">Transmembrane helix</keyword>
<name>A0ABX0AGR9_9GAMM</name>
<evidence type="ECO:0000256" key="1">
    <source>
        <dbReference type="SAM" id="Phobius"/>
    </source>
</evidence>